<comment type="caution">
    <text evidence="2">The sequence shown here is derived from an EMBL/GenBank/DDBJ whole genome shotgun (WGS) entry which is preliminary data.</text>
</comment>
<proteinExistence type="predicted"/>
<dbReference type="Pfam" id="PF25199">
    <property type="entry name" value="nSTAND_NTPase5"/>
    <property type="match status" value="1"/>
</dbReference>
<evidence type="ECO:0000313" key="3">
    <source>
        <dbReference type="Proteomes" id="UP000664617"/>
    </source>
</evidence>
<accession>A0ABS3IAL5</accession>
<dbReference type="InterPro" id="IPR019734">
    <property type="entry name" value="TPR_rpt"/>
</dbReference>
<dbReference type="InterPro" id="IPR057574">
    <property type="entry name" value="nSTAND_NTPase5_dom"/>
</dbReference>
<protein>
    <submittedName>
        <fullName evidence="2">Tetratricopeptide repeat protein</fullName>
    </submittedName>
</protein>
<dbReference type="InterPro" id="IPR011990">
    <property type="entry name" value="TPR-like_helical_dom_sf"/>
</dbReference>
<gene>
    <name evidence="2" type="ORF">J0911_13500</name>
</gene>
<organism evidence="2 3">
    <name type="scientific">Myceligenerans salitolerans</name>
    <dbReference type="NCBI Taxonomy" id="1230528"/>
    <lineage>
        <taxon>Bacteria</taxon>
        <taxon>Bacillati</taxon>
        <taxon>Actinomycetota</taxon>
        <taxon>Actinomycetes</taxon>
        <taxon>Micrococcales</taxon>
        <taxon>Promicromonosporaceae</taxon>
        <taxon>Myceligenerans</taxon>
    </lineage>
</organism>
<name>A0ABS3IAL5_9MICO</name>
<dbReference type="Proteomes" id="UP000664617">
    <property type="component" value="Unassembled WGS sequence"/>
</dbReference>
<dbReference type="Pfam" id="PF13374">
    <property type="entry name" value="TPR_10"/>
    <property type="match status" value="3"/>
</dbReference>
<keyword evidence="3" id="KW-1185">Reference proteome</keyword>
<evidence type="ECO:0000313" key="2">
    <source>
        <dbReference type="EMBL" id="MBO0610042.1"/>
    </source>
</evidence>
<dbReference type="InterPro" id="IPR027417">
    <property type="entry name" value="P-loop_NTPase"/>
</dbReference>
<reference evidence="2 3" key="1">
    <citation type="submission" date="2021-03" db="EMBL/GenBank/DDBJ databases">
        <authorList>
            <person name="Xin L."/>
        </authorList>
    </citation>
    <scope>NUCLEOTIDE SEQUENCE [LARGE SCALE GENOMIC DNA]</scope>
    <source>
        <strain evidence="2 3">XHU 5031</strain>
    </source>
</reference>
<dbReference type="Gene3D" id="1.25.40.10">
    <property type="entry name" value="Tetratricopeptide repeat domain"/>
    <property type="match status" value="4"/>
</dbReference>
<dbReference type="SMART" id="SM00028">
    <property type="entry name" value="TPR"/>
    <property type="match status" value="7"/>
</dbReference>
<dbReference type="PANTHER" id="PTHR19959:SF119">
    <property type="entry name" value="FUNGAL LIPASE-LIKE DOMAIN-CONTAINING PROTEIN"/>
    <property type="match status" value="1"/>
</dbReference>
<dbReference type="EMBL" id="JAFMPK010000046">
    <property type="protein sequence ID" value="MBO0610042.1"/>
    <property type="molecule type" value="Genomic_DNA"/>
</dbReference>
<dbReference type="RefSeq" id="WP_207275969.1">
    <property type="nucleotide sequence ID" value="NZ_JAFMPK010000046.1"/>
</dbReference>
<sequence length="933" mass="100800">MSVDIDGRRGPQVLERTRTAWRRIANAGPFRGRPSDGGPCSLLDPARRVVPYSGRDAELAELLAWCRDPHPVQVRLTTGPGGVGKTRLGVEAARRLDRSGWRCLWIRPGDDDLGAVLSAGTPATRKVFVVVDDAASRTDLAKLLAHLRSSASGRLRVLLLSRTGREWWHRLRWASDLWAGRDVRTSTTHLAPPYDQDEQELVTTAAQVFARRLGGAARQLAVRRSAERPSPLDLHAAALVAVLEGGAATPAADPAPVIVDPSRAVTALLDRERERWTAEAARAGLPTDDVEDAVAAAMLLGTESDDAAREALRRTAPVLATDAGVTWLRGLGGSAGDVGAALPHRMVEQHVARRLAATPWLADGWAHGLPAATAHRAAAILCHAQIDPPSASRRAPVEAVLRRLADDLPPDPDALGGLLGLLPQHPAPPGGLPEVLTARILELDSTPATWADALTHRTRALWVLGRHQEALQPASEAVAAWRTVAAEDPERYGRCLARALSGLGTVRNSLGRHVDALGALTEALVILRACPPREQVWNEPELAAVLRAASSTYASLGRYAESEETGLEEVAVLRRLVRRDPVQYEAQLARALIGSGTDVDRGRPAEALEAVTEGLDLWRRLARRYAVDVEPQLAFALSLRSYALAELGRLEEAVVAETEALEMRRHLAAAEPERYDWELALSLAQLGAHLSGLGRAQHAYALESEALATRRRLARQNPRAYAYMLASSLSNLGVTCSRLGRYTEALPLEQEAVAIRRDLAAEAPERYDQHLARSLSNLGVRYADLGKPEHAVEPTREAVEILRRLAADDPERHRADLASACTNLGATYADLGRVTEAAELLRESIGLLRDLAARCPARFRPDLARACSTCASLLVTLGLTDEAVEHATEAVAIRHDLVALHGARYREDLDLSLAVLAEACGTRSTPVAPARSR</sequence>
<evidence type="ECO:0000259" key="1">
    <source>
        <dbReference type="Pfam" id="PF25199"/>
    </source>
</evidence>
<dbReference type="PANTHER" id="PTHR19959">
    <property type="entry name" value="KINESIN LIGHT CHAIN"/>
    <property type="match status" value="1"/>
</dbReference>
<dbReference type="Gene3D" id="3.40.50.300">
    <property type="entry name" value="P-loop containing nucleotide triphosphate hydrolases"/>
    <property type="match status" value="1"/>
</dbReference>
<feature type="domain" description="Novel STAND NTPase 5" evidence="1">
    <location>
        <begin position="58"/>
        <end position="171"/>
    </location>
</feature>
<reference evidence="3" key="2">
    <citation type="submission" date="2023-07" db="EMBL/GenBank/DDBJ databases">
        <title>Myceligenerans salitolerans sp. nov., a halotolerant actinomycete isolated from a salt lake in Xinjiang, China.</title>
        <authorList>
            <person name="Guan T."/>
        </authorList>
    </citation>
    <scope>NUCLEOTIDE SEQUENCE [LARGE SCALE GENOMIC DNA]</scope>
    <source>
        <strain evidence="3">XHU 5031</strain>
    </source>
</reference>
<dbReference type="SUPFAM" id="SSF48452">
    <property type="entry name" value="TPR-like"/>
    <property type="match status" value="3"/>
</dbReference>
<dbReference type="SUPFAM" id="SSF52540">
    <property type="entry name" value="P-loop containing nucleoside triphosphate hydrolases"/>
    <property type="match status" value="1"/>
</dbReference>